<evidence type="ECO:0000313" key="6">
    <source>
        <dbReference type="Proteomes" id="UP000475545"/>
    </source>
</evidence>
<proteinExistence type="predicted"/>
<dbReference type="GO" id="GO:0005829">
    <property type="term" value="C:cytosol"/>
    <property type="evidence" value="ECO:0007669"/>
    <property type="project" value="TreeGrafter"/>
</dbReference>
<dbReference type="PANTHER" id="PTHR47894">
    <property type="entry name" value="HTH-TYPE TRANSCRIPTIONAL REGULATOR GADX"/>
    <property type="match status" value="1"/>
</dbReference>
<dbReference type="PROSITE" id="PS01124">
    <property type="entry name" value="HTH_ARAC_FAMILY_2"/>
    <property type="match status" value="1"/>
</dbReference>
<protein>
    <submittedName>
        <fullName evidence="5">Helix-turn-helix domain-containing protein</fullName>
    </submittedName>
</protein>
<name>A0A6L7GRP9_9ACTN</name>
<sequence>MTMIVELGGELDDSDRSDSVFARMPDPWDHPRTTAGVAIICDWAQQQGCATDRLLVGSGLTPATLGDATVLIEAQQEIVVIRNLLAALGDRPAIGARIGREYHLTSYGYYGYLLQACEIVADMVRCGLRYSPLTFAFATMTGELLSDARWSLAAHTEGVPDDIAAFVIERDLSASVQMQRELFAGTGVTPLREVRFTHRVDDAAARAAYADAFEAPVIFGCARDELIFDRSYLDLPLPMANPHTAAVIVEQCERLRAERLHANGIAGRVRAYLLERPSLDCTLEECAADLHYSARTLRRGLMREGTSYRAIHDDVRRSLAHDLMRDTSLPRTQIAERLGYRDWSSFSRAMRRWAGTSHPE</sequence>
<dbReference type="InterPro" id="IPR009057">
    <property type="entry name" value="Homeodomain-like_sf"/>
</dbReference>
<evidence type="ECO:0000313" key="5">
    <source>
        <dbReference type="EMBL" id="MXP22067.1"/>
    </source>
</evidence>
<keyword evidence="6" id="KW-1185">Reference proteome</keyword>
<dbReference type="GO" id="GO:0000976">
    <property type="term" value="F:transcription cis-regulatory region binding"/>
    <property type="evidence" value="ECO:0007669"/>
    <property type="project" value="TreeGrafter"/>
</dbReference>
<dbReference type="EMBL" id="WMBR01000003">
    <property type="protein sequence ID" value="MXP22067.1"/>
    <property type="molecule type" value="Genomic_DNA"/>
</dbReference>
<gene>
    <name evidence="5" type="ORF">GIY30_12000</name>
</gene>
<dbReference type="PANTHER" id="PTHR47894:SF1">
    <property type="entry name" value="HTH-TYPE TRANSCRIPTIONAL REGULATOR VQSM"/>
    <property type="match status" value="1"/>
</dbReference>
<evidence type="ECO:0000256" key="2">
    <source>
        <dbReference type="ARBA" id="ARBA00023125"/>
    </source>
</evidence>
<dbReference type="InterPro" id="IPR032687">
    <property type="entry name" value="AraC-type_N"/>
</dbReference>
<reference evidence="5 6" key="1">
    <citation type="submission" date="2019-11" db="EMBL/GenBank/DDBJ databases">
        <title>Gordonia sp. nov., a novel actinobacterium isolated from mangrove soil in Hainan.</title>
        <authorList>
            <person name="Huang X."/>
            <person name="Xie Y."/>
            <person name="Chu X."/>
            <person name="Xiao K."/>
        </authorList>
    </citation>
    <scope>NUCLEOTIDE SEQUENCE [LARGE SCALE GENOMIC DNA]</scope>
    <source>
        <strain evidence="5 6">HNM0687</strain>
    </source>
</reference>
<dbReference type="Pfam" id="PF12833">
    <property type="entry name" value="HTH_18"/>
    <property type="match status" value="1"/>
</dbReference>
<feature type="domain" description="HTH araC/xylS-type" evidence="4">
    <location>
        <begin position="267"/>
        <end position="360"/>
    </location>
</feature>
<dbReference type="Gene3D" id="1.10.10.60">
    <property type="entry name" value="Homeodomain-like"/>
    <property type="match status" value="1"/>
</dbReference>
<dbReference type="SMART" id="SM00342">
    <property type="entry name" value="HTH_ARAC"/>
    <property type="match status" value="1"/>
</dbReference>
<keyword evidence="2" id="KW-0238">DNA-binding</keyword>
<accession>A0A6L7GRP9</accession>
<keyword evidence="1" id="KW-0805">Transcription regulation</keyword>
<evidence type="ECO:0000259" key="4">
    <source>
        <dbReference type="PROSITE" id="PS01124"/>
    </source>
</evidence>
<comment type="caution">
    <text evidence="5">The sequence shown here is derived from an EMBL/GenBank/DDBJ whole genome shotgun (WGS) entry which is preliminary data.</text>
</comment>
<dbReference type="Proteomes" id="UP000475545">
    <property type="component" value="Unassembled WGS sequence"/>
</dbReference>
<dbReference type="AlphaFoldDB" id="A0A6L7GRP9"/>
<evidence type="ECO:0000256" key="3">
    <source>
        <dbReference type="ARBA" id="ARBA00023163"/>
    </source>
</evidence>
<evidence type="ECO:0000256" key="1">
    <source>
        <dbReference type="ARBA" id="ARBA00023015"/>
    </source>
</evidence>
<dbReference type="Pfam" id="PF12625">
    <property type="entry name" value="Arabinose_bd"/>
    <property type="match status" value="1"/>
</dbReference>
<dbReference type="GO" id="GO:0003700">
    <property type="term" value="F:DNA-binding transcription factor activity"/>
    <property type="evidence" value="ECO:0007669"/>
    <property type="project" value="InterPro"/>
</dbReference>
<dbReference type="SUPFAM" id="SSF46689">
    <property type="entry name" value="Homeodomain-like"/>
    <property type="match status" value="1"/>
</dbReference>
<dbReference type="InterPro" id="IPR018060">
    <property type="entry name" value="HTH_AraC"/>
</dbReference>
<keyword evidence="3" id="KW-0804">Transcription</keyword>
<organism evidence="5 6">
    <name type="scientific">Gordonia mangrovi</name>
    <dbReference type="NCBI Taxonomy" id="2665643"/>
    <lineage>
        <taxon>Bacteria</taxon>
        <taxon>Bacillati</taxon>
        <taxon>Actinomycetota</taxon>
        <taxon>Actinomycetes</taxon>
        <taxon>Mycobacteriales</taxon>
        <taxon>Gordoniaceae</taxon>
        <taxon>Gordonia</taxon>
    </lineage>
</organism>